<dbReference type="PANTHER" id="PTHR14625">
    <property type="entry name" value="MICROCEPHALIN"/>
    <property type="match status" value="1"/>
</dbReference>
<feature type="compositionally biased region" description="Basic and acidic residues" evidence="1">
    <location>
        <begin position="8"/>
        <end position="18"/>
    </location>
</feature>
<feature type="region of interest" description="Disordered" evidence="1">
    <location>
        <begin position="1"/>
        <end position="21"/>
    </location>
</feature>
<organism evidence="3 4">
    <name type="scientific">Microctonus hyperodae</name>
    <name type="common">Parasitoid wasp</name>
    <dbReference type="NCBI Taxonomy" id="165561"/>
    <lineage>
        <taxon>Eukaryota</taxon>
        <taxon>Metazoa</taxon>
        <taxon>Ecdysozoa</taxon>
        <taxon>Arthropoda</taxon>
        <taxon>Hexapoda</taxon>
        <taxon>Insecta</taxon>
        <taxon>Pterygota</taxon>
        <taxon>Neoptera</taxon>
        <taxon>Endopterygota</taxon>
        <taxon>Hymenoptera</taxon>
        <taxon>Apocrita</taxon>
        <taxon>Ichneumonoidea</taxon>
        <taxon>Braconidae</taxon>
        <taxon>Euphorinae</taxon>
        <taxon>Microctonus</taxon>
    </lineage>
</organism>
<evidence type="ECO:0000313" key="3">
    <source>
        <dbReference type="EMBL" id="KAK0175374.1"/>
    </source>
</evidence>
<evidence type="ECO:0000259" key="2">
    <source>
        <dbReference type="PROSITE" id="PS50172"/>
    </source>
</evidence>
<name>A0AA39KVK7_MICHY</name>
<dbReference type="CDD" id="cd17751">
    <property type="entry name" value="BRCT_microcephalin_rpt3"/>
    <property type="match status" value="1"/>
</dbReference>
<dbReference type="PROSITE" id="PS50172">
    <property type="entry name" value="BRCT"/>
    <property type="match status" value="2"/>
</dbReference>
<dbReference type="PANTHER" id="PTHR14625:SF3">
    <property type="entry name" value="MICROCEPHALIN"/>
    <property type="match status" value="1"/>
</dbReference>
<feature type="region of interest" description="Disordered" evidence="1">
    <location>
        <begin position="34"/>
        <end position="61"/>
    </location>
</feature>
<keyword evidence="4" id="KW-1185">Reference proteome</keyword>
<dbReference type="EMBL" id="JAQQBR010000005">
    <property type="protein sequence ID" value="KAK0175374.1"/>
    <property type="molecule type" value="Genomic_DNA"/>
</dbReference>
<evidence type="ECO:0000313" key="4">
    <source>
        <dbReference type="Proteomes" id="UP001168972"/>
    </source>
</evidence>
<dbReference type="InterPro" id="IPR001357">
    <property type="entry name" value="BRCT_dom"/>
</dbReference>
<dbReference type="CDD" id="cd17736">
    <property type="entry name" value="BRCT_microcephalin_rpt2"/>
    <property type="match status" value="1"/>
</dbReference>
<gene>
    <name evidence="3" type="ORF">PV327_009127</name>
</gene>
<feature type="region of interest" description="Disordered" evidence="1">
    <location>
        <begin position="368"/>
        <end position="402"/>
    </location>
</feature>
<comment type="caution">
    <text evidence="3">The sequence shown here is derived from an EMBL/GenBank/DDBJ whole genome shotgun (WGS) entry which is preliminary data.</text>
</comment>
<proteinExistence type="predicted"/>
<dbReference type="GO" id="GO:0000278">
    <property type="term" value="P:mitotic cell cycle"/>
    <property type="evidence" value="ECO:0007669"/>
    <property type="project" value="TreeGrafter"/>
</dbReference>
<dbReference type="SUPFAM" id="SSF52113">
    <property type="entry name" value="BRCT domain"/>
    <property type="match status" value="2"/>
</dbReference>
<dbReference type="AlphaFoldDB" id="A0AA39KVK7"/>
<sequence>MYRKKSKRYENKKTDIKTRRSSLQVNLSYTFDLSDSENTDKSQSTSNKNHNEKNPNKTNKSLLSINNDISCVLANISDKDEALSKNCTRLRNAILNKTRELFDKQNTFCQMTTKILENSPVTQSNDKHKSNCASPILQNNRTSINVITKLSPRKTRSTTMRERLNSFVAPMSITNETINNISTIGSPIICSTFVNHDCDNHESCDVKKMNSDKIKSPDNSNKSQTQLKMNITQEISTTPKLKGKPLIRNIQMCNLELDKIEGFQKHDKSKTLREVPMELTNIQGNCILNKSSFIDRIIEKNIPPINSVISLKASSSTNHSSSLIEDLPSNEHLKANYSMRVNTSLDRKSNCNKEGTIKAGKTTCENVHLKPDSMNANESEEAGGGDGTDMTIQSSSESDDNFEDDVSLIQRQRNISMKNSPEKCITPERNKNNNGIPDVIECTPLSVTRSMLLRTQAKLISIEEKTKSQYINISETKTNQPDSNININVAKAENTIVIDTTLGANNCESKLPIIIEDSPDSSEDELSQAAEQVNNVKAITKKVTIRKKKLFTQHEDSGPASFSPLTNDVRSPEITRLKRIKRRRIKRNVAGRIIKPHSMLRKSQHPVLTQVVLTSSSASSQDFDKSRDFEKSQKKKRLIKSKKIVVKKQLNTTLLNRIDKIRDRSFDGDPRSSRSPNVFMKQKRISIKRHYGKQKIIIVSTGLCNRDKNLVKDMVKTLGGAIMDFSVTRKTTHIVTTGVRTINLLRGIIRGCWLVKFDWIKESVKAGEWLPAEKYEIDHFSKAVKENRRDREIFGNSYVPDLFATCGLIYIEDNTTPPKEILKELIRTAGGLITEEPKKSRIIIGHNGIKENWILDSITTGELQSIRIFIMLRSFSSLKSLSTITMNTSVVGVWG</sequence>
<evidence type="ECO:0000256" key="1">
    <source>
        <dbReference type="SAM" id="MobiDB-lite"/>
    </source>
</evidence>
<feature type="domain" description="BRCT" evidence="2">
    <location>
        <begin position="798"/>
        <end position="871"/>
    </location>
</feature>
<feature type="domain" description="BRCT" evidence="2">
    <location>
        <begin position="686"/>
        <end position="777"/>
    </location>
</feature>
<protein>
    <recommendedName>
        <fullName evidence="2">BRCT domain-containing protein</fullName>
    </recommendedName>
</protein>
<dbReference type="InterPro" id="IPR022047">
    <property type="entry name" value="Microcephalin-like"/>
</dbReference>
<accession>A0AA39KVK7</accession>
<dbReference type="Pfam" id="PF00533">
    <property type="entry name" value="BRCT"/>
    <property type="match status" value="1"/>
</dbReference>
<dbReference type="SMART" id="SM00292">
    <property type="entry name" value="BRCT"/>
    <property type="match status" value="2"/>
</dbReference>
<reference evidence="3" key="1">
    <citation type="journal article" date="2023" name="bioRxiv">
        <title>Scaffold-level genome assemblies of two parasitoid biocontrol wasps reveal the parthenogenesis mechanism and an associated novel virus.</title>
        <authorList>
            <person name="Inwood S."/>
            <person name="Skelly J."/>
            <person name="Guhlin J."/>
            <person name="Harrop T."/>
            <person name="Goldson S."/>
            <person name="Dearden P."/>
        </authorList>
    </citation>
    <scope>NUCLEOTIDE SEQUENCE</scope>
    <source>
        <strain evidence="3">Lincoln</strain>
        <tissue evidence="3">Whole body</tissue>
    </source>
</reference>
<dbReference type="Gene3D" id="3.40.50.10190">
    <property type="entry name" value="BRCT domain"/>
    <property type="match status" value="2"/>
</dbReference>
<reference evidence="3" key="2">
    <citation type="submission" date="2023-03" db="EMBL/GenBank/DDBJ databases">
        <authorList>
            <person name="Inwood S.N."/>
            <person name="Skelly J.G."/>
            <person name="Guhlin J."/>
            <person name="Harrop T.W.R."/>
            <person name="Goldson S.G."/>
            <person name="Dearden P.K."/>
        </authorList>
    </citation>
    <scope>NUCLEOTIDE SEQUENCE</scope>
    <source>
        <strain evidence="3">Lincoln</strain>
        <tissue evidence="3">Whole body</tissue>
    </source>
</reference>
<dbReference type="Proteomes" id="UP001168972">
    <property type="component" value="Unassembled WGS sequence"/>
</dbReference>
<dbReference type="InterPro" id="IPR036420">
    <property type="entry name" value="BRCT_dom_sf"/>
</dbReference>